<organism evidence="2 3">
    <name type="scientific">Laetiporus sulphureus 93-53</name>
    <dbReference type="NCBI Taxonomy" id="1314785"/>
    <lineage>
        <taxon>Eukaryota</taxon>
        <taxon>Fungi</taxon>
        <taxon>Dikarya</taxon>
        <taxon>Basidiomycota</taxon>
        <taxon>Agaricomycotina</taxon>
        <taxon>Agaricomycetes</taxon>
        <taxon>Polyporales</taxon>
        <taxon>Laetiporus</taxon>
    </lineage>
</organism>
<dbReference type="InterPro" id="IPR041698">
    <property type="entry name" value="Methyltransf_25"/>
</dbReference>
<reference evidence="2 3" key="1">
    <citation type="journal article" date="2016" name="Mol. Biol. Evol.">
        <title>Comparative Genomics of Early-Diverging Mushroom-Forming Fungi Provides Insights into the Origins of Lignocellulose Decay Capabilities.</title>
        <authorList>
            <person name="Nagy L.G."/>
            <person name="Riley R."/>
            <person name="Tritt A."/>
            <person name="Adam C."/>
            <person name="Daum C."/>
            <person name="Floudas D."/>
            <person name="Sun H."/>
            <person name="Yadav J.S."/>
            <person name="Pangilinan J."/>
            <person name="Larsson K.H."/>
            <person name="Matsuura K."/>
            <person name="Barry K."/>
            <person name="Labutti K."/>
            <person name="Kuo R."/>
            <person name="Ohm R.A."/>
            <person name="Bhattacharya S.S."/>
            <person name="Shirouzu T."/>
            <person name="Yoshinaga Y."/>
            <person name="Martin F.M."/>
            <person name="Grigoriev I.V."/>
            <person name="Hibbett D.S."/>
        </authorList>
    </citation>
    <scope>NUCLEOTIDE SEQUENCE [LARGE SCALE GENOMIC DNA]</scope>
    <source>
        <strain evidence="2 3">93-53</strain>
    </source>
</reference>
<evidence type="ECO:0000259" key="1">
    <source>
        <dbReference type="Pfam" id="PF13649"/>
    </source>
</evidence>
<dbReference type="CDD" id="cd02440">
    <property type="entry name" value="AdoMet_MTases"/>
    <property type="match status" value="1"/>
</dbReference>
<protein>
    <recommendedName>
        <fullName evidence="1">Methyltransferase domain-containing protein</fullName>
    </recommendedName>
</protein>
<gene>
    <name evidence="2" type="ORF">LAESUDRAFT_744514</name>
</gene>
<evidence type="ECO:0000313" key="3">
    <source>
        <dbReference type="Proteomes" id="UP000076871"/>
    </source>
</evidence>
<dbReference type="RefSeq" id="XP_040761382.1">
    <property type="nucleotide sequence ID" value="XM_040911319.1"/>
</dbReference>
<dbReference type="AlphaFoldDB" id="A0A165CX78"/>
<dbReference type="GeneID" id="63828347"/>
<keyword evidence="3" id="KW-1185">Reference proteome</keyword>
<sequence>MSKVLPTIDSPSSTAAIYPHAPNQFHIVLGQIEERVQLPGENILEIGCGQGDCTVALAAAIGEAGHVTAVDPASLDYGSPYTLGQGQKHIRASTLGPRISFVQADPLDFLARTTDTYITAILAHCIWYFSSADTLRDILSALIPHTRRICIAEYALRATDPRAMPHVLAALTLASLECRKLTSTSNIRTVLSPAAITMAASSAGLVLVREDIIVPSEGMLDGRWEVGTVLSEDFEREVVESVQDSRERALVMAMRDSVQAAKEILKEKGEQVRTMDVWVAAFETRT</sequence>
<proteinExistence type="predicted"/>
<dbReference type="Pfam" id="PF13649">
    <property type="entry name" value="Methyltransf_25"/>
    <property type="match status" value="1"/>
</dbReference>
<accession>A0A165CX78</accession>
<dbReference type="OrthoDB" id="8300214at2759"/>
<evidence type="ECO:0000313" key="2">
    <source>
        <dbReference type="EMBL" id="KZT03642.1"/>
    </source>
</evidence>
<dbReference type="SUPFAM" id="SSF53335">
    <property type="entry name" value="S-adenosyl-L-methionine-dependent methyltransferases"/>
    <property type="match status" value="1"/>
</dbReference>
<dbReference type="EMBL" id="KV427642">
    <property type="protein sequence ID" value="KZT03642.1"/>
    <property type="molecule type" value="Genomic_DNA"/>
</dbReference>
<dbReference type="STRING" id="1314785.A0A165CX78"/>
<dbReference type="Gene3D" id="3.40.50.150">
    <property type="entry name" value="Vaccinia Virus protein VP39"/>
    <property type="match status" value="1"/>
</dbReference>
<dbReference type="InterPro" id="IPR029063">
    <property type="entry name" value="SAM-dependent_MTases_sf"/>
</dbReference>
<name>A0A165CX78_9APHY</name>
<dbReference type="Proteomes" id="UP000076871">
    <property type="component" value="Unassembled WGS sequence"/>
</dbReference>
<feature type="domain" description="Methyltransferase" evidence="1">
    <location>
        <begin position="43"/>
        <end position="142"/>
    </location>
</feature>
<dbReference type="InParanoid" id="A0A165CX78"/>